<protein>
    <submittedName>
        <fullName evidence="2">Uncharacterized protein</fullName>
    </submittedName>
</protein>
<keyword evidence="3" id="KW-1185">Reference proteome</keyword>
<accession>A0ABM7GEB3</accession>
<keyword evidence="1" id="KW-1133">Transmembrane helix</keyword>
<feature type="transmembrane region" description="Helical" evidence="1">
    <location>
        <begin position="21"/>
        <end position="45"/>
    </location>
</feature>
<reference evidence="3" key="1">
    <citation type="journal article" date="2019" name="Microbiol. Resour. Announc.">
        <title>Complete Genome Sequence of Halomonas olivaria, a Moderately Halophilic Bacterium Isolated from Olive Processing Effluents, Obtained by Nanopore Sequencing.</title>
        <authorList>
            <person name="Nagata S."/>
            <person name="Ii K.M."/>
            <person name="Tsukimi T."/>
            <person name="Miura M.C."/>
            <person name="Galipon J."/>
            <person name="Arakawa K."/>
        </authorList>
    </citation>
    <scope>NUCLEOTIDE SEQUENCE [LARGE SCALE GENOMIC DNA]</scope>
    <source>
        <strain evidence="3">TYRC17</strain>
    </source>
</reference>
<gene>
    <name evidence="2" type="ORF">HORIV_14730</name>
</gene>
<proteinExistence type="predicted"/>
<keyword evidence="1" id="KW-0812">Transmembrane</keyword>
<sequence>MLGAAQVAQRVGGMSPAKACLLLSLPMVVLFWIGLEGQGGFALGLQALVAPSFENVDELLLYYAWWPRLSIALLAGGGLGLAGAHAAGAA</sequence>
<name>A0ABM7GEB3_9GAMM</name>
<evidence type="ECO:0000313" key="3">
    <source>
        <dbReference type="Proteomes" id="UP000289555"/>
    </source>
</evidence>
<evidence type="ECO:0000313" key="2">
    <source>
        <dbReference type="EMBL" id="BBI49052.1"/>
    </source>
</evidence>
<dbReference type="EMBL" id="AP019416">
    <property type="protein sequence ID" value="BBI49052.1"/>
    <property type="molecule type" value="Genomic_DNA"/>
</dbReference>
<feature type="transmembrane region" description="Helical" evidence="1">
    <location>
        <begin position="65"/>
        <end position="87"/>
    </location>
</feature>
<evidence type="ECO:0000256" key="1">
    <source>
        <dbReference type="SAM" id="Phobius"/>
    </source>
</evidence>
<dbReference type="Proteomes" id="UP000289555">
    <property type="component" value="Chromosome"/>
</dbReference>
<keyword evidence="1" id="KW-0472">Membrane</keyword>
<organism evidence="2 3">
    <name type="scientific">Vreelandella olivaria</name>
    <dbReference type="NCBI Taxonomy" id="390919"/>
    <lineage>
        <taxon>Bacteria</taxon>
        <taxon>Pseudomonadati</taxon>
        <taxon>Pseudomonadota</taxon>
        <taxon>Gammaproteobacteria</taxon>
        <taxon>Oceanospirillales</taxon>
        <taxon>Halomonadaceae</taxon>
        <taxon>Vreelandella</taxon>
    </lineage>
</organism>